<reference evidence="1 2" key="1">
    <citation type="submission" date="2015-10" db="EMBL/GenBank/DDBJ databases">
        <title>Genome analyses suggest a sexual origin of heterokaryosis in a supposedly ancient asexual fungus.</title>
        <authorList>
            <person name="Ropars J."/>
            <person name="Sedzielewska K."/>
            <person name="Noel J."/>
            <person name="Charron P."/>
            <person name="Farinelli L."/>
            <person name="Marton T."/>
            <person name="Kruger M."/>
            <person name="Pelin A."/>
            <person name="Brachmann A."/>
            <person name="Corradi N."/>
        </authorList>
    </citation>
    <scope>NUCLEOTIDE SEQUENCE [LARGE SCALE GENOMIC DNA]</scope>
    <source>
        <strain evidence="1 2">A4</strain>
    </source>
</reference>
<comment type="caution">
    <text evidence="1">The sequence shown here is derived from an EMBL/GenBank/DDBJ whole genome shotgun (WGS) entry which is preliminary data.</text>
</comment>
<gene>
    <name evidence="1" type="ORF">RhiirA4_482990</name>
</gene>
<dbReference type="AlphaFoldDB" id="A0A2I1HLY1"/>
<name>A0A2I1HLY1_9GLOM</name>
<accession>A0A2I1HLY1</accession>
<evidence type="ECO:0000313" key="2">
    <source>
        <dbReference type="Proteomes" id="UP000234323"/>
    </source>
</evidence>
<proteinExistence type="predicted"/>
<evidence type="ECO:0000313" key="1">
    <source>
        <dbReference type="EMBL" id="PKY59871.1"/>
    </source>
</evidence>
<organism evidence="1 2">
    <name type="scientific">Rhizophagus irregularis</name>
    <dbReference type="NCBI Taxonomy" id="588596"/>
    <lineage>
        <taxon>Eukaryota</taxon>
        <taxon>Fungi</taxon>
        <taxon>Fungi incertae sedis</taxon>
        <taxon>Mucoromycota</taxon>
        <taxon>Glomeromycotina</taxon>
        <taxon>Glomeromycetes</taxon>
        <taxon>Glomerales</taxon>
        <taxon>Glomeraceae</taxon>
        <taxon>Rhizophagus</taxon>
    </lineage>
</organism>
<keyword evidence="2" id="KW-1185">Reference proteome</keyword>
<dbReference type="Proteomes" id="UP000234323">
    <property type="component" value="Unassembled WGS sequence"/>
</dbReference>
<dbReference type="EMBL" id="LLXI01003819">
    <property type="protein sequence ID" value="PKY59871.1"/>
    <property type="molecule type" value="Genomic_DNA"/>
</dbReference>
<sequence>MVGLKNKGLFKGYRSAFATIFLEPIPSSPLIGSILRICCSQSTIEFENVVQIRGDQLVSNDKEHTPFAFLENKNQPDEAYRYIYCKFIIKNEITFDNKCENCQKLYKTMQQIYKRSLAGMNSVKIAHASKEILIQRVTKVSERFLALY</sequence>
<protein>
    <submittedName>
        <fullName evidence="1">Uncharacterized protein</fullName>
    </submittedName>
</protein>